<proteinExistence type="predicted"/>
<dbReference type="Proteomes" id="UP000034301">
    <property type="component" value="Unassembled WGS sequence"/>
</dbReference>
<accession>A0A0G0T9E8</accession>
<protein>
    <recommendedName>
        <fullName evidence="1">Peptidoglycan binding-like domain-containing protein</fullName>
    </recommendedName>
</protein>
<gene>
    <name evidence="2" type="ORF">UT78_C0002G0030</name>
</gene>
<reference evidence="2 3" key="1">
    <citation type="journal article" date="2015" name="Nature">
        <title>rRNA introns, odd ribosomes, and small enigmatic genomes across a large radiation of phyla.</title>
        <authorList>
            <person name="Brown C.T."/>
            <person name="Hug L.A."/>
            <person name="Thomas B.C."/>
            <person name="Sharon I."/>
            <person name="Castelle C.J."/>
            <person name="Singh A."/>
            <person name="Wilkins M.J."/>
            <person name="Williams K.H."/>
            <person name="Banfield J.F."/>
        </authorList>
    </citation>
    <scope>NUCLEOTIDE SEQUENCE [LARGE SCALE GENOMIC DNA]</scope>
</reference>
<dbReference type="EMBL" id="LBYC01000002">
    <property type="protein sequence ID" value="KKR43680.1"/>
    <property type="molecule type" value="Genomic_DNA"/>
</dbReference>
<evidence type="ECO:0000313" key="3">
    <source>
        <dbReference type="Proteomes" id="UP000034301"/>
    </source>
</evidence>
<dbReference type="InterPro" id="IPR036365">
    <property type="entry name" value="PGBD-like_sf"/>
</dbReference>
<dbReference type="InterPro" id="IPR036366">
    <property type="entry name" value="PGBDSf"/>
</dbReference>
<dbReference type="InterPro" id="IPR002477">
    <property type="entry name" value="Peptidoglycan-bd-like"/>
</dbReference>
<comment type="caution">
    <text evidence="2">The sequence shown here is derived from an EMBL/GenBank/DDBJ whole genome shotgun (WGS) entry which is preliminary data.</text>
</comment>
<dbReference type="SUPFAM" id="SSF47090">
    <property type="entry name" value="PGBD-like"/>
    <property type="match status" value="1"/>
</dbReference>
<name>A0A0G0T9E8_9BACT</name>
<organism evidence="2 3">
    <name type="scientific">Candidatus Nomurabacteria bacterium GW2011_GWF2_40_12</name>
    <dbReference type="NCBI Taxonomy" id="1618776"/>
    <lineage>
        <taxon>Bacteria</taxon>
        <taxon>Candidatus Nomuraibacteriota</taxon>
    </lineage>
</organism>
<dbReference type="Pfam" id="PF01471">
    <property type="entry name" value="PG_binding_1"/>
    <property type="match status" value="1"/>
</dbReference>
<evidence type="ECO:0000259" key="1">
    <source>
        <dbReference type="Pfam" id="PF01471"/>
    </source>
</evidence>
<evidence type="ECO:0000313" key="2">
    <source>
        <dbReference type="EMBL" id="KKR43680.1"/>
    </source>
</evidence>
<feature type="domain" description="Peptidoglycan binding-like" evidence="1">
    <location>
        <begin position="688"/>
        <end position="744"/>
    </location>
</feature>
<sequence>MKKKIYFLVGVIMVLIVSALVFNVKNTQAANPKESPIQLVLSPDSPSEINVKKGDKLKYNITLNNSGGYSGKVSVTLMDVPPGVNATLKMDSDSISSGGTIKGTLDLDIVGRVPSGKNRVVLSFAPSDYTFCDAYDITCVWRADLMNSKIFYLNGTDLNYTNSDMPTVINSVIPSILKRVKLVVSDFRRENPGFSHMDIVYGRTPFLVADEMIGIYCNGQENCQAGDVDYEQWYATKIDLSDPLNPQKAERGAMINQADRVFGHGVRPTSLGMSRDGNLSFITWLRGDLFMASKSPYIAKTLISDPAGETELSPTGDFIIADSSSDTFLIRSIYKNDPGNRFEKVSDFKTSGDIFIPDSIPTNVPQIADYGTPTAVIRALDGESPDYVAVLGNGGKNTPQIALGGKDYKLSDLSIYSLEKKSALGMTNLSGLESLDAESAIIYGFETPTGKYAFAAAREKAPSSPMSEYNRIMWESKRTFYLYGLDEAGKKLIPIIGKGLISEGGDIKSVVPIHVSGKDFLAVFISTPNAAGSSVYTPKILVYSFDDLKTGKVRNIADASISSMKQILRATSLIKNGETYMYTIDEHGAFLVWKFDKNSFSSSGAISNAPSNYNGGVPFYPTYPTAVEDPNCPGGTVYQTSAGSLCVNSSGGVTTTTSYNFNPPTAPRSPTPPIINNLDDTILKKGSTGEEVRELQVFLNNKLNTNLVEDGKMGPNTVAAVKRFQVENNLKSDGVVGPKTREVMNAVAD</sequence>
<dbReference type="Gene3D" id="1.10.101.10">
    <property type="entry name" value="PGBD-like superfamily/PGBD"/>
    <property type="match status" value="1"/>
</dbReference>
<dbReference type="AlphaFoldDB" id="A0A0G0T9E8"/>